<accession>A0A1G2PLM1</accession>
<dbReference type="Gene3D" id="3.30.70.60">
    <property type="match status" value="1"/>
</dbReference>
<dbReference type="STRING" id="1802363.A2682_01280"/>
<evidence type="ECO:0000313" key="2">
    <source>
        <dbReference type="Proteomes" id="UP000178690"/>
    </source>
</evidence>
<dbReference type="Proteomes" id="UP000178690">
    <property type="component" value="Unassembled WGS sequence"/>
</dbReference>
<protein>
    <recommendedName>
        <fullName evidence="3">Type 4a pilus biogenesis protein PilO</fullName>
    </recommendedName>
</protein>
<name>A0A1G2PLM1_TERXR</name>
<evidence type="ECO:0008006" key="3">
    <source>
        <dbReference type="Google" id="ProtNLM"/>
    </source>
</evidence>
<dbReference type="EMBL" id="MHST01000019">
    <property type="protein sequence ID" value="OHA48522.1"/>
    <property type="molecule type" value="Genomic_DNA"/>
</dbReference>
<dbReference type="InterPro" id="IPR014717">
    <property type="entry name" value="Transl_elong_EF1B/ribsomal_bS6"/>
</dbReference>
<gene>
    <name evidence="1" type="ORF">A2682_01280</name>
</gene>
<dbReference type="AlphaFoldDB" id="A0A1G2PLM1"/>
<reference evidence="1 2" key="1">
    <citation type="journal article" date="2016" name="Nat. Commun.">
        <title>Thousands of microbial genomes shed light on interconnected biogeochemical processes in an aquifer system.</title>
        <authorList>
            <person name="Anantharaman K."/>
            <person name="Brown C.T."/>
            <person name="Hug L.A."/>
            <person name="Sharon I."/>
            <person name="Castelle C.J."/>
            <person name="Probst A.J."/>
            <person name="Thomas B.C."/>
            <person name="Singh A."/>
            <person name="Wilkins M.J."/>
            <person name="Karaoz U."/>
            <person name="Brodie E.L."/>
            <person name="Williams K.H."/>
            <person name="Hubbard S.S."/>
            <person name="Banfield J.F."/>
        </authorList>
    </citation>
    <scope>NUCLEOTIDE SEQUENCE [LARGE SCALE GENOMIC DNA]</scope>
    <source>
        <strain evidence="2">RIFCSPHIGHO2_01_FULL_58_15</strain>
    </source>
</reference>
<sequence length="189" mass="20348">MFSRKSFRQALLREGLKAIVVIVVAGGIAFIGSSQISRSSTSLTEGRRALATLQTQQAAVGSLQEQLVKIGDADTEIEEGFVPLPSIDRPIAAIEALAGTHGLLHRALRFDTPRPLTDVTVTAPFGITRAPFTITLTGRGNDLIAYLNALERLPYFIRVDGLTITAPQDGSWNNEASVTLQGSLDFRSE</sequence>
<comment type="caution">
    <text evidence="1">The sequence shown here is derived from an EMBL/GenBank/DDBJ whole genome shotgun (WGS) entry which is preliminary data.</text>
</comment>
<proteinExistence type="predicted"/>
<organism evidence="1 2">
    <name type="scientific">Terrybacteria sp. (strain RIFCSPHIGHO2_01_FULL_58_15)</name>
    <dbReference type="NCBI Taxonomy" id="1802363"/>
    <lineage>
        <taxon>Bacteria</taxon>
        <taxon>Candidatus Terryibacteriota</taxon>
    </lineage>
</organism>
<evidence type="ECO:0000313" key="1">
    <source>
        <dbReference type="EMBL" id="OHA48522.1"/>
    </source>
</evidence>